<proteinExistence type="predicted"/>
<reference evidence="1 2" key="1">
    <citation type="submission" date="2024-09" db="EMBL/GenBank/DDBJ databases">
        <title>Rethinking Asexuality: The Enigmatic Case of Functional Sexual Genes in Lepraria (Stereocaulaceae).</title>
        <authorList>
            <person name="Doellman M."/>
            <person name="Sun Y."/>
            <person name="Barcenas-Pena A."/>
            <person name="Lumbsch H.T."/>
            <person name="Grewe F."/>
        </authorList>
    </citation>
    <scope>NUCLEOTIDE SEQUENCE [LARGE SCALE GENOMIC DNA]</scope>
    <source>
        <strain evidence="1 2">Mercado 3170</strain>
    </source>
</reference>
<protein>
    <submittedName>
        <fullName evidence="1">Uncharacterized protein</fullName>
    </submittedName>
</protein>
<comment type="caution">
    <text evidence="1">The sequence shown here is derived from an EMBL/GenBank/DDBJ whole genome shotgun (WGS) entry which is preliminary data.</text>
</comment>
<accession>A0ABR3ZYL9</accession>
<organism evidence="1 2">
    <name type="scientific">Stereocaulon virgatum</name>
    <dbReference type="NCBI Taxonomy" id="373712"/>
    <lineage>
        <taxon>Eukaryota</taxon>
        <taxon>Fungi</taxon>
        <taxon>Dikarya</taxon>
        <taxon>Ascomycota</taxon>
        <taxon>Pezizomycotina</taxon>
        <taxon>Lecanoromycetes</taxon>
        <taxon>OSLEUM clade</taxon>
        <taxon>Lecanoromycetidae</taxon>
        <taxon>Lecanorales</taxon>
        <taxon>Lecanorineae</taxon>
        <taxon>Stereocaulaceae</taxon>
        <taxon>Stereocaulon</taxon>
    </lineage>
</organism>
<keyword evidence="2" id="KW-1185">Reference proteome</keyword>
<evidence type="ECO:0000313" key="1">
    <source>
        <dbReference type="EMBL" id="KAL2037624.1"/>
    </source>
</evidence>
<evidence type="ECO:0000313" key="2">
    <source>
        <dbReference type="Proteomes" id="UP001590950"/>
    </source>
</evidence>
<name>A0ABR3ZYL9_9LECA</name>
<dbReference type="Proteomes" id="UP001590950">
    <property type="component" value="Unassembled WGS sequence"/>
</dbReference>
<sequence>MLLVAYQDPCDWGATYMKTWPVLGPVIILEAGLGQSRYMTKPRLNFPQAAFRFGNKGTCHSKGQCLSPNESRKISRSQFSIVRRLLHSNPFSAECCQRCGLKGLSQLAGRFSVGDCNGRIYPVQDGLLKADMPQRAWQIMSIGTFAQAATSIW</sequence>
<dbReference type="EMBL" id="JBEFKJ010000038">
    <property type="protein sequence ID" value="KAL2037624.1"/>
    <property type="molecule type" value="Genomic_DNA"/>
</dbReference>
<gene>
    <name evidence="1" type="ORF">N7G274_009569</name>
</gene>